<dbReference type="AlphaFoldDB" id="A0A0F8XX51"/>
<gene>
    <name evidence="1" type="ORF">LCGC14_2891400</name>
</gene>
<comment type="caution">
    <text evidence="1">The sequence shown here is derived from an EMBL/GenBank/DDBJ whole genome shotgun (WGS) entry which is preliminary data.</text>
</comment>
<dbReference type="EMBL" id="LAZR01056676">
    <property type="protein sequence ID" value="KKK73682.1"/>
    <property type="molecule type" value="Genomic_DNA"/>
</dbReference>
<proteinExistence type="predicted"/>
<sequence length="276" mass="32835">DYPIEKQLIKKLERVVRGITQDNPKEDAVFINEGKEGKGKTNSSIVEALYVKIRTRRAVHLFFRLEKLIEFAQSTEKKIIIWDEPALDSLSTEQVSKLNRNMLRLFMTIRKKRHFFIINYTKFWKFPEYIIVDRSNGMIHMREDQIGRFLYIRKRKLELLWNEYRIRHKRSYRKVMSFGGRMPLILGEQFDKLEFYVNDIKNATYEDYERCKDEAIGSIGKKTGKEDKNLIKLNELRRKISNAKLKGLTQTDLANQLGVNPTRIREWKKIIPATTT</sequence>
<organism evidence="1">
    <name type="scientific">marine sediment metagenome</name>
    <dbReference type="NCBI Taxonomy" id="412755"/>
    <lineage>
        <taxon>unclassified sequences</taxon>
        <taxon>metagenomes</taxon>
        <taxon>ecological metagenomes</taxon>
    </lineage>
</organism>
<feature type="non-terminal residue" evidence="1">
    <location>
        <position position="1"/>
    </location>
</feature>
<accession>A0A0F8XX51</accession>
<name>A0A0F8XX51_9ZZZZ</name>
<reference evidence="1" key="1">
    <citation type="journal article" date="2015" name="Nature">
        <title>Complex archaea that bridge the gap between prokaryotes and eukaryotes.</title>
        <authorList>
            <person name="Spang A."/>
            <person name="Saw J.H."/>
            <person name="Jorgensen S.L."/>
            <person name="Zaremba-Niedzwiedzka K."/>
            <person name="Martijn J."/>
            <person name="Lind A.E."/>
            <person name="van Eijk R."/>
            <person name="Schleper C."/>
            <person name="Guy L."/>
            <person name="Ettema T.J."/>
        </authorList>
    </citation>
    <scope>NUCLEOTIDE SEQUENCE</scope>
</reference>
<protein>
    <submittedName>
        <fullName evidence="1">Uncharacterized protein</fullName>
    </submittedName>
</protein>
<evidence type="ECO:0000313" key="1">
    <source>
        <dbReference type="EMBL" id="KKK73682.1"/>
    </source>
</evidence>